<organism evidence="2 3">
    <name type="scientific">Chrysemys picta bellii</name>
    <name type="common">Western painted turtle</name>
    <name type="synonym">Emys bellii</name>
    <dbReference type="NCBI Taxonomy" id="8478"/>
    <lineage>
        <taxon>Eukaryota</taxon>
        <taxon>Metazoa</taxon>
        <taxon>Chordata</taxon>
        <taxon>Craniata</taxon>
        <taxon>Vertebrata</taxon>
        <taxon>Euteleostomi</taxon>
        <taxon>Archelosauria</taxon>
        <taxon>Testudinata</taxon>
        <taxon>Testudines</taxon>
        <taxon>Cryptodira</taxon>
        <taxon>Durocryptodira</taxon>
        <taxon>Testudinoidea</taxon>
        <taxon>Emydidae</taxon>
        <taxon>Chrysemys</taxon>
    </lineage>
</organism>
<dbReference type="Ensembl" id="ENSCPBT00000014352.1">
    <property type="protein sequence ID" value="ENSCPBP00000012024.1"/>
    <property type="gene ID" value="ENSCPBG00000009106.1"/>
</dbReference>
<evidence type="ECO:0000313" key="3">
    <source>
        <dbReference type="Proteomes" id="UP000694380"/>
    </source>
</evidence>
<keyword evidence="1" id="KW-0472">Membrane</keyword>
<feature type="transmembrane region" description="Helical" evidence="1">
    <location>
        <begin position="27"/>
        <end position="53"/>
    </location>
</feature>
<evidence type="ECO:0000256" key="1">
    <source>
        <dbReference type="SAM" id="Phobius"/>
    </source>
</evidence>
<keyword evidence="3" id="KW-1185">Reference proteome</keyword>
<proteinExistence type="predicted"/>
<keyword evidence="1" id="KW-0812">Transmembrane</keyword>
<dbReference type="AlphaFoldDB" id="A0A8C3FNY3"/>
<reference evidence="2" key="1">
    <citation type="submission" date="2025-08" db="UniProtKB">
        <authorList>
            <consortium name="Ensembl"/>
        </authorList>
    </citation>
    <scope>IDENTIFICATION</scope>
</reference>
<accession>A0A8C3FNY3</accession>
<protein>
    <submittedName>
        <fullName evidence="2">Uncharacterized protein</fullName>
    </submittedName>
</protein>
<name>A0A8C3FNY3_CHRPI</name>
<sequence>MNSPTGCGIAHVHRFNQVRRAWRIRTLMSNIALLSVLWCVSVLLALFPSIVFYCASV</sequence>
<evidence type="ECO:0000313" key="2">
    <source>
        <dbReference type="Ensembl" id="ENSCPBP00000012024.1"/>
    </source>
</evidence>
<reference evidence="2" key="2">
    <citation type="submission" date="2025-09" db="UniProtKB">
        <authorList>
            <consortium name="Ensembl"/>
        </authorList>
    </citation>
    <scope>IDENTIFICATION</scope>
</reference>
<keyword evidence="1" id="KW-1133">Transmembrane helix</keyword>
<dbReference type="Proteomes" id="UP000694380">
    <property type="component" value="Unplaced"/>
</dbReference>